<feature type="region of interest" description="Disordered" evidence="1">
    <location>
        <begin position="157"/>
        <end position="247"/>
    </location>
</feature>
<reference evidence="2 3" key="1">
    <citation type="journal article" date="2024" name="J Genomics">
        <title>Draft genome sequencing and assembly of Favolaschia claudopus CIRM-BRFM 2984 isolated from oak limbs.</title>
        <authorList>
            <person name="Navarro D."/>
            <person name="Drula E."/>
            <person name="Chaduli D."/>
            <person name="Cazenave R."/>
            <person name="Ahrendt S."/>
            <person name="Wang J."/>
            <person name="Lipzen A."/>
            <person name="Daum C."/>
            <person name="Barry K."/>
            <person name="Grigoriev I.V."/>
            <person name="Favel A."/>
            <person name="Rosso M.N."/>
            <person name="Martin F."/>
        </authorList>
    </citation>
    <scope>NUCLEOTIDE SEQUENCE [LARGE SCALE GENOMIC DNA]</scope>
    <source>
        <strain evidence="2 3">CIRM-BRFM 2984</strain>
    </source>
</reference>
<feature type="compositionally biased region" description="Basic and acidic residues" evidence="1">
    <location>
        <begin position="123"/>
        <end position="135"/>
    </location>
</feature>
<evidence type="ECO:0000256" key="1">
    <source>
        <dbReference type="SAM" id="MobiDB-lite"/>
    </source>
</evidence>
<dbReference type="Proteomes" id="UP001362999">
    <property type="component" value="Unassembled WGS sequence"/>
</dbReference>
<feature type="compositionally biased region" description="Acidic residues" evidence="1">
    <location>
        <begin position="208"/>
        <end position="226"/>
    </location>
</feature>
<dbReference type="EMBL" id="JAWWNJ010000103">
    <property type="protein sequence ID" value="KAK6993272.1"/>
    <property type="molecule type" value="Genomic_DNA"/>
</dbReference>
<name>A0AAV9ZWG5_9AGAR</name>
<feature type="compositionally biased region" description="Acidic residues" evidence="1">
    <location>
        <begin position="182"/>
        <end position="194"/>
    </location>
</feature>
<evidence type="ECO:0000313" key="3">
    <source>
        <dbReference type="Proteomes" id="UP001362999"/>
    </source>
</evidence>
<sequence>MTLSLTREALKSSRPGITAFTFERITSEITKHRDVSIKRDDGTAMFVGCGTFGKLKGLPFHIILAGEGGESGGCGAERRGKIVKTTPTFRTCSLTALSFPPPSLYRCLSPPLQRRAATNPVARDSRLGTETRTCKDTSTALAAIAAIKDEQRREDIAYGGTANHPPSPARSHRQTQTPQFSPEEEEEMDSDPEADNSSGSDAFQPPDDSNDSSDDEEDPDDSEVGEEAAAAIPCKNKKKSAAPTSRPCVRPKILPVLQKSAVMAGRKGERQRVRSYLTDSETMIA</sequence>
<gene>
    <name evidence="2" type="ORF">R3P38DRAFT_3371719</name>
</gene>
<accession>A0AAV9ZWG5</accession>
<dbReference type="AlphaFoldDB" id="A0AAV9ZWG5"/>
<comment type="caution">
    <text evidence="2">The sequence shown here is derived from an EMBL/GenBank/DDBJ whole genome shotgun (WGS) entry which is preliminary data.</text>
</comment>
<evidence type="ECO:0000313" key="2">
    <source>
        <dbReference type="EMBL" id="KAK6993272.1"/>
    </source>
</evidence>
<keyword evidence="3" id="KW-1185">Reference proteome</keyword>
<proteinExistence type="predicted"/>
<feature type="region of interest" description="Disordered" evidence="1">
    <location>
        <begin position="116"/>
        <end position="135"/>
    </location>
</feature>
<protein>
    <submittedName>
        <fullName evidence="2">Uncharacterized protein</fullName>
    </submittedName>
</protein>
<organism evidence="2 3">
    <name type="scientific">Favolaschia claudopus</name>
    <dbReference type="NCBI Taxonomy" id="2862362"/>
    <lineage>
        <taxon>Eukaryota</taxon>
        <taxon>Fungi</taxon>
        <taxon>Dikarya</taxon>
        <taxon>Basidiomycota</taxon>
        <taxon>Agaricomycotina</taxon>
        <taxon>Agaricomycetes</taxon>
        <taxon>Agaricomycetidae</taxon>
        <taxon>Agaricales</taxon>
        <taxon>Marasmiineae</taxon>
        <taxon>Mycenaceae</taxon>
        <taxon>Favolaschia</taxon>
    </lineage>
</organism>